<protein>
    <submittedName>
        <fullName evidence="2">Uncharacterized protein</fullName>
    </submittedName>
</protein>
<name>A0ABR1JA01_9AGAR</name>
<keyword evidence="3" id="KW-1185">Reference proteome</keyword>
<gene>
    <name evidence="2" type="ORF">VKT23_012391</name>
</gene>
<organism evidence="2 3">
    <name type="scientific">Marasmiellus scandens</name>
    <dbReference type="NCBI Taxonomy" id="2682957"/>
    <lineage>
        <taxon>Eukaryota</taxon>
        <taxon>Fungi</taxon>
        <taxon>Dikarya</taxon>
        <taxon>Basidiomycota</taxon>
        <taxon>Agaricomycotina</taxon>
        <taxon>Agaricomycetes</taxon>
        <taxon>Agaricomycetidae</taxon>
        <taxon>Agaricales</taxon>
        <taxon>Marasmiineae</taxon>
        <taxon>Omphalotaceae</taxon>
        <taxon>Marasmiellus</taxon>
    </lineage>
</organism>
<accession>A0ABR1JA01</accession>
<comment type="caution">
    <text evidence="2">The sequence shown here is derived from an EMBL/GenBank/DDBJ whole genome shotgun (WGS) entry which is preliminary data.</text>
</comment>
<feature type="compositionally biased region" description="Low complexity" evidence="1">
    <location>
        <begin position="149"/>
        <end position="172"/>
    </location>
</feature>
<evidence type="ECO:0000256" key="1">
    <source>
        <dbReference type="SAM" id="MobiDB-lite"/>
    </source>
</evidence>
<dbReference type="EMBL" id="JBANRG010000030">
    <property type="protein sequence ID" value="KAK7451712.1"/>
    <property type="molecule type" value="Genomic_DNA"/>
</dbReference>
<sequence>MCFHNHLFQGCSLTTRLTTLFLYGDDAFKSFTNPVTATPVGAADGSETTFQYTFPEILGTESVATRTDAAIIIVSSPGFRELQSAAPLAADTITWSGWSQALECVSTHASGNQGKCMISRSDFASIPTGTGIPWSVYVVESDGEEELEFGSSSQSMTLLSSSSSESVQGFSSPALPTGTEGQSTG</sequence>
<dbReference type="Proteomes" id="UP001498398">
    <property type="component" value="Unassembled WGS sequence"/>
</dbReference>
<proteinExistence type="predicted"/>
<evidence type="ECO:0000313" key="2">
    <source>
        <dbReference type="EMBL" id="KAK7451712.1"/>
    </source>
</evidence>
<evidence type="ECO:0000313" key="3">
    <source>
        <dbReference type="Proteomes" id="UP001498398"/>
    </source>
</evidence>
<feature type="region of interest" description="Disordered" evidence="1">
    <location>
        <begin position="149"/>
        <end position="185"/>
    </location>
</feature>
<reference evidence="2 3" key="1">
    <citation type="submission" date="2024-01" db="EMBL/GenBank/DDBJ databases">
        <title>A draft genome for the cacao thread blight pathogen Marasmiellus scandens.</title>
        <authorList>
            <person name="Baruah I.K."/>
            <person name="Leung J."/>
            <person name="Bukari Y."/>
            <person name="Amoako-Attah I."/>
            <person name="Meinhardt L.W."/>
            <person name="Bailey B.A."/>
            <person name="Cohen S.P."/>
        </authorList>
    </citation>
    <scope>NUCLEOTIDE SEQUENCE [LARGE SCALE GENOMIC DNA]</scope>
    <source>
        <strain evidence="2 3">GH-19</strain>
    </source>
</reference>